<keyword evidence="1" id="KW-0812">Transmembrane</keyword>
<proteinExistence type="predicted"/>
<evidence type="ECO:0000313" key="2">
    <source>
        <dbReference type="EMBL" id="DAF51127.1"/>
    </source>
</evidence>
<dbReference type="EMBL" id="BK032610">
    <property type="protein sequence ID" value="DAF51127.1"/>
    <property type="molecule type" value="Genomic_DNA"/>
</dbReference>
<feature type="transmembrane region" description="Helical" evidence="1">
    <location>
        <begin position="29"/>
        <end position="47"/>
    </location>
</feature>
<sequence length="49" mass="5688">MDPRILLRLAAMFVFIASIVANFRDRDDSTLMSFLLNIIGWLILIYSKL</sequence>
<protein>
    <submittedName>
        <fullName evidence="2">Uncharacterized protein</fullName>
    </submittedName>
</protein>
<feature type="transmembrane region" description="Helical" evidence="1">
    <location>
        <begin position="5"/>
        <end position="23"/>
    </location>
</feature>
<keyword evidence="1" id="KW-0472">Membrane</keyword>
<organism evidence="2">
    <name type="scientific">Siphoviridae sp. ct4Uy2</name>
    <dbReference type="NCBI Taxonomy" id="2827777"/>
    <lineage>
        <taxon>Viruses</taxon>
        <taxon>Duplodnaviria</taxon>
        <taxon>Heunggongvirae</taxon>
        <taxon>Uroviricota</taxon>
        <taxon>Caudoviricetes</taxon>
    </lineage>
</organism>
<evidence type="ECO:0000256" key="1">
    <source>
        <dbReference type="SAM" id="Phobius"/>
    </source>
</evidence>
<name>A0A8S5SKC3_9CAUD</name>
<accession>A0A8S5SKC3</accession>
<keyword evidence="1" id="KW-1133">Transmembrane helix</keyword>
<reference evidence="2" key="1">
    <citation type="journal article" date="2021" name="Proc. Natl. Acad. Sci. U.S.A.">
        <title>A Catalog of Tens of Thousands of Viruses from Human Metagenomes Reveals Hidden Associations with Chronic Diseases.</title>
        <authorList>
            <person name="Tisza M.J."/>
            <person name="Buck C.B."/>
        </authorList>
    </citation>
    <scope>NUCLEOTIDE SEQUENCE</scope>
    <source>
        <strain evidence="2">Ct4Uy2</strain>
    </source>
</reference>